<dbReference type="EMBL" id="MSDW01000001">
    <property type="protein sequence ID" value="OKY78293.1"/>
    <property type="molecule type" value="Genomic_DNA"/>
</dbReference>
<evidence type="ECO:0000256" key="1">
    <source>
        <dbReference type="SAM" id="Phobius"/>
    </source>
</evidence>
<evidence type="ECO:0000313" key="2">
    <source>
        <dbReference type="EMBL" id="OKY78293.1"/>
    </source>
</evidence>
<keyword evidence="1" id="KW-0812">Transmembrane</keyword>
<name>A0A1Q6DVC0_METT1</name>
<comment type="caution">
    <text evidence="2">The sequence shown here is derived from an EMBL/GenBank/DDBJ whole genome shotgun (WGS) entry which is preliminary data.</text>
</comment>
<reference evidence="2" key="1">
    <citation type="submission" date="2016-12" db="EMBL/GenBank/DDBJ databases">
        <title>Discovery of methanogenic haloarchaea.</title>
        <authorList>
            <person name="Sorokin D.Y."/>
            <person name="Makarova K.S."/>
            <person name="Abbas B."/>
            <person name="Ferrer M."/>
            <person name="Golyshin P.N."/>
        </authorList>
    </citation>
    <scope>NUCLEOTIDE SEQUENCE [LARGE SCALE GENOMIC DNA]</scope>
    <source>
        <strain evidence="2">HMET1</strain>
    </source>
</reference>
<dbReference type="AlphaFoldDB" id="A0A1Q6DVC0"/>
<dbReference type="InParanoid" id="A0A1Q6DVC0"/>
<dbReference type="STRING" id="1903181.BTN85_0781"/>
<evidence type="ECO:0000313" key="3">
    <source>
        <dbReference type="Proteomes" id="UP000185744"/>
    </source>
</evidence>
<accession>A0A1Q6DVC0</accession>
<organism evidence="2 3">
    <name type="scientific">Methanohalarchaeum thermophilum</name>
    <dbReference type="NCBI Taxonomy" id="1903181"/>
    <lineage>
        <taxon>Archaea</taxon>
        <taxon>Methanobacteriati</taxon>
        <taxon>Methanobacteriota</taxon>
        <taxon>Methanonatronarchaeia</taxon>
        <taxon>Methanonatronarchaeales</taxon>
        <taxon>Methanonatronarchaeaceae</taxon>
        <taxon>Candidatus Methanohalarchaeum</taxon>
    </lineage>
</organism>
<sequence length="223" mass="24243">MNENTTKITLLLFTIFSVVLVSSFVGSAATDNQIDLEDNEVDLSEYSSNLTDSGNISYIEVSNDSRAFKLDPGLSAEVRNRQNNSVEFKISSQENKTKLIAITISKELVNVSSRGEITVSLDNETITSTNNITNIKSTNENKTEFYPVSINENSSTILVSINEWTSNASTHNLTVESSSGVIGIFSGLKGSFDFSQSFDQPKKLVVLVGLALVIAAVLLSKIE</sequence>
<dbReference type="Proteomes" id="UP000185744">
    <property type="component" value="Unassembled WGS sequence"/>
</dbReference>
<keyword evidence="3" id="KW-1185">Reference proteome</keyword>
<gene>
    <name evidence="2" type="ORF">BTN85_0781</name>
</gene>
<protein>
    <submittedName>
        <fullName evidence="2">Uncharacterized protein</fullName>
    </submittedName>
</protein>
<proteinExistence type="predicted"/>
<feature type="transmembrane region" description="Helical" evidence="1">
    <location>
        <begin position="204"/>
        <end position="222"/>
    </location>
</feature>
<keyword evidence="1" id="KW-0472">Membrane</keyword>
<keyword evidence="1" id="KW-1133">Transmembrane helix</keyword>